<dbReference type="InterPro" id="IPR036034">
    <property type="entry name" value="PDZ_sf"/>
</dbReference>
<dbReference type="Proteomes" id="UP000281553">
    <property type="component" value="Unassembled WGS sequence"/>
</dbReference>
<dbReference type="EMBL" id="UYRU01088253">
    <property type="protein sequence ID" value="VDN36102.1"/>
    <property type="molecule type" value="Genomic_DNA"/>
</dbReference>
<dbReference type="PROSITE" id="PS50106">
    <property type="entry name" value="PDZ"/>
    <property type="match status" value="1"/>
</dbReference>
<gene>
    <name evidence="2" type="ORF">DILT_LOCUS16949</name>
</gene>
<organism evidence="2 3">
    <name type="scientific">Dibothriocephalus latus</name>
    <name type="common">Fish tapeworm</name>
    <name type="synonym">Diphyllobothrium latum</name>
    <dbReference type="NCBI Taxonomy" id="60516"/>
    <lineage>
        <taxon>Eukaryota</taxon>
        <taxon>Metazoa</taxon>
        <taxon>Spiralia</taxon>
        <taxon>Lophotrochozoa</taxon>
        <taxon>Platyhelminthes</taxon>
        <taxon>Cestoda</taxon>
        <taxon>Eucestoda</taxon>
        <taxon>Diphyllobothriidea</taxon>
        <taxon>Diphyllobothriidae</taxon>
        <taxon>Dibothriocephalus</taxon>
    </lineage>
</organism>
<dbReference type="Gene3D" id="2.30.42.10">
    <property type="match status" value="1"/>
</dbReference>
<evidence type="ECO:0000259" key="1">
    <source>
        <dbReference type="PROSITE" id="PS50106"/>
    </source>
</evidence>
<accession>A0A3P7QW46</accession>
<dbReference type="SUPFAM" id="SSF50156">
    <property type="entry name" value="PDZ domain-like"/>
    <property type="match status" value="1"/>
</dbReference>
<protein>
    <recommendedName>
        <fullName evidence="1">PDZ domain-containing protein</fullName>
    </recommendedName>
</protein>
<keyword evidence="3" id="KW-1185">Reference proteome</keyword>
<dbReference type="AlphaFoldDB" id="A0A3P7QW46"/>
<proteinExistence type="predicted"/>
<dbReference type="OrthoDB" id="6271072at2759"/>
<dbReference type="SMART" id="SM00228">
    <property type="entry name" value="PDZ"/>
    <property type="match status" value="1"/>
</dbReference>
<name>A0A3P7QW46_DIBLA</name>
<evidence type="ECO:0000313" key="2">
    <source>
        <dbReference type="EMBL" id="VDN36102.1"/>
    </source>
</evidence>
<reference evidence="2 3" key="1">
    <citation type="submission" date="2018-11" db="EMBL/GenBank/DDBJ databases">
        <authorList>
            <consortium name="Pathogen Informatics"/>
        </authorList>
    </citation>
    <scope>NUCLEOTIDE SEQUENCE [LARGE SCALE GENOMIC DNA]</scope>
</reference>
<sequence>MENFACVISLSALRPEPAQKFDLSPRPGVLLFDSFETLKIAECLEDHLIKENIEKKDILGLLELHQNTTLPAYAKSLRLSYVKTNEGELAFRSDRSLSLHEDQLRTNPLMKKVFDRQQAIVPTPIKFDPYRPSGLTSAVVVKREQSHDFGVQICSLNGGIYISYVREDSPAARAGLRFTDQITHIDGKPVTGVKVAEVMGMLTNKDTWKITKKDR</sequence>
<dbReference type="InterPro" id="IPR001478">
    <property type="entry name" value="PDZ"/>
</dbReference>
<evidence type="ECO:0000313" key="3">
    <source>
        <dbReference type="Proteomes" id="UP000281553"/>
    </source>
</evidence>
<dbReference type="Pfam" id="PF00595">
    <property type="entry name" value="PDZ"/>
    <property type="match status" value="1"/>
</dbReference>
<feature type="domain" description="PDZ" evidence="1">
    <location>
        <begin position="138"/>
        <end position="204"/>
    </location>
</feature>